<comment type="caution">
    <text evidence="17">The sequence shown here is derived from an EMBL/GenBank/DDBJ whole genome shotgun (WGS) entry which is preliminary data.</text>
</comment>
<dbReference type="InterPro" id="IPR011008">
    <property type="entry name" value="Dimeric_a/b-barrel"/>
</dbReference>
<comment type="cofactor">
    <cofactor evidence="13">
        <name>heme b</name>
        <dbReference type="ChEBI" id="CHEBI:60344"/>
    </cofactor>
    <text evidence="13">Binds 1 heme b (iron(II)-protoporphyrin IX) group non-covalently per subunit.</text>
</comment>
<evidence type="ECO:0000256" key="7">
    <source>
        <dbReference type="ARBA" id="ARBA00023004"/>
    </source>
</evidence>
<dbReference type="InterPro" id="IPR048327">
    <property type="entry name" value="Dyp_perox_N"/>
</dbReference>
<evidence type="ECO:0000256" key="2">
    <source>
        <dbReference type="ARBA" id="ARBA00022559"/>
    </source>
</evidence>
<keyword evidence="2 13" id="KW-0575">Peroxidase</keyword>
<evidence type="ECO:0000256" key="5">
    <source>
        <dbReference type="ARBA" id="ARBA00022729"/>
    </source>
</evidence>
<feature type="domain" description="Dyp-type peroxidase N-terminal" evidence="15">
    <location>
        <begin position="50"/>
        <end position="202"/>
    </location>
</feature>
<proteinExistence type="inferred from homology"/>
<dbReference type="InterPro" id="IPR048328">
    <property type="entry name" value="Dyp_perox_C"/>
</dbReference>
<dbReference type="GO" id="GO:0033212">
    <property type="term" value="P:iron import into cell"/>
    <property type="evidence" value="ECO:0007669"/>
    <property type="project" value="InterPro"/>
</dbReference>
<dbReference type="GO" id="GO:0030313">
    <property type="term" value="C:cell envelope"/>
    <property type="evidence" value="ECO:0007669"/>
    <property type="project" value="UniProtKB-SubCell"/>
</dbReference>
<evidence type="ECO:0000256" key="11">
    <source>
        <dbReference type="ARBA" id="ARBA00033775"/>
    </source>
</evidence>
<keyword evidence="8" id="KW-0456">Lyase</keyword>
<dbReference type="PROSITE" id="PS51318">
    <property type="entry name" value="TAT"/>
    <property type="match status" value="1"/>
</dbReference>
<keyword evidence="18" id="KW-1185">Reference proteome</keyword>
<evidence type="ECO:0000313" key="17">
    <source>
        <dbReference type="EMBL" id="GID09582.1"/>
    </source>
</evidence>
<comment type="subcellular location">
    <subcellularLocation>
        <location evidence="1">Cell envelope</location>
    </subcellularLocation>
</comment>
<dbReference type="InterPro" id="IPR006314">
    <property type="entry name" value="Dyp_peroxidase"/>
</dbReference>
<organism evidence="17 18">
    <name type="scientific">Actinocatenispora rupis</name>
    <dbReference type="NCBI Taxonomy" id="519421"/>
    <lineage>
        <taxon>Bacteria</taxon>
        <taxon>Bacillati</taxon>
        <taxon>Actinomycetota</taxon>
        <taxon>Actinomycetes</taxon>
        <taxon>Micromonosporales</taxon>
        <taxon>Micromonosporaceae</taxon>
        <taxon>Actinocatenispora</taxon>
    </lineage>
</organism>
<evidence type="ECO:0000256" key="4">
    <source>
        <dbReference type="ARBA" id="ARBA00022723"/>
    </source>
</evidence>
<dbReference type="InterPro" id="IPR006311">
    <property type="entry name" value="TAT_signal"/>
</dbReference>
<dbReference type="InterPro" id="IPR006313">
    <property type="entry name" value="EfeB/EfeN"/>
</dbReference>
<dbReference type="PANTHER" id="PTHR30521:SF4">
    <property type="entry name" value="DEFERROCHELATASE"/>
    <property type="match status" value="1"/>
</dbReference>
<dbReference type="Pfam" id="PF20628">
    <property type="entry name" value="Dyp_perox_C"/>
    <property type="match status" value="1"/>
</dbReference>
<evidence type="ECO:0000256" key="10">
    <source>
        <dbReference type="ARBA" id="ARBA00033771"/>
    </source>
</evidence>
<keyword evidence="7 13" id="KW-0408">Iron</keyword>
<dbReference type="EC" id="1.11.1.-" evidence="13"/>
<reference evidence="17" key="1">
    <citation type="submission" date="2021-01" db="EMBL/GenBank/DDBJ databases">
        <title>Whole genome shotgun sequence of Actinocatenispora rupis NBRC 107355.</title>
        <authorList>
            <person name="Komaki H."/>
            <person name="Tamura T."/>
        </authorList>
    </citation>
    <scope>NUCLEOTIDE SEQUENCE</scope>
    <source>
        <strain evidence="17">NBRC 107355</strain>
    </source>
</reference>
<evidence type="ECO:0000256" key="6">
    <source>
        <dbReference type="ARBA" id="ARBA00023002"/>
    </source>
</evidence>
<dbReference type="NCBIfam" id="TIGR01413">
    <property type="entry name" value="Dyp_perox_fam"/>
    <property type="match status" value="1"/>
</dbReference>
<accession>A0A8J3J3P9</accession>
<dbReference type="EMBL" id="BOMB01000001">
    <property type="protein sequence ID" value="GID09582.1"/>
    <property type="molecule type" value="Genomic_DNA"/>
</dbReference>
<feature type="region of interest" description="Disordered" evidence="14">
    <location>
        <begin position="199"/>
        <end position="227"/>
    </location>
</feature>
<keyword evidence="4 13" id="KW-0479">Metal-binding</keyword>
<dbReference type="Pfam" id="PF04261">
    <property type="entry name" value="Dyp_perox_N"/>
    <property type="match status" value="1"/>
</dbReference>
<evidence type="ECO:0000256" key="13">
    <source>
        <dbReference type="RuleBase" id="RU365017"/>
    </source>
</evidence>
<dbReference type="GO" id="GO:0020037">
    <property type="term" value="F:heme binding"/>
    <property type="evidence" value="ECO:0007669"/>
    <property type="project" value="InterPro"/>
</dbReference>
<dbReference type="Proteomes" id="UP000612808">
    <property type="component" value="Unassembled WGS sequence"/>
</dbReference>
<dbReference type="GO" id="GO:0005829">
    <property type="term" value="C:cytosol"/>
    <property type="evidence" value="ECO:0007669"/>
    <property type="project" value="TreeGrafter"/>
</dbReference>
<dbReference type="SUPFAM" id="SSF54909">
    <property type="entry name" value="Dimeric alpha+beta barrel"/>
    <property type="match status" value="1"/>
</dbReference>
<keyword evidence="3 13" id="KW-0349">Heme</keyword>
<name>A0A8J3J3P9_9ACTN</name>
<dbReference type="PROSITE" id="PS51404">
    <property type="entry name" value="DYP_PEROXIDASE"/>
    <property type="match status" value="1"/>
</dbReference>
<dbReference type="GO" id="GO:0046872">
    <property type="term" value="F:metal ion binding"/>
    <property type="evidence" value="ECO:0007669"/>
    <property type="project" value="UniProtKB-KW"/>
</dbReference>
<dbReference type="PANTHER" id="PTHR30521">
    <property type="entry name" value="DEFERROCHELATASE/PEROXIDASE"/>
    <property type="match status" value="1"/>
</dbReference>
<evidence type="ECO:0000256" key="1">
    <source>
        <dbReference type="ARBA" id="ARBA00004196"/>
    </source>
</evidence>
<dbReference type="NCBIfam" id="TIGR01412">
    <property type="entry name" value="tat_substr_1"/>
    <property type="match status" value="1"/>
</dbReference>
<evidence type="ECO:0000313" key="18">
    <source>
        <dbReference type="Proteomes" id="UP000612808"/>
    </source>
</evidence>
<evidence type="ECO:0000256" key="14">
    <source>
        <dbReference type="SAM" id="MobiDB-lite"/>
    </source>
</evidence>
<evidence type="ECO:0000259" key="15">
    <source>
        <dbReference type="Pfam" id="PF04261"/>
    </source>
</evidence>
<gene>
    <name evidence="17" type="ORF">Aru02nite_04710</name>
</gene>
<dbReference type="AlphaFoldDB" id="A0A8J3J3P9"/>
<dbReference type="GO" id="GO:0004325">
    <property type="term" value="F:ferrochelatase activity"/>
    <property type="evidence" value="ECO:0007669"/>
    <property type="project" value="UniProtKB-EC"/>
</dbReference>
<evidence type="ECO:0000259" key="16">
    <source>
        <dbReference type="Pfam" id="PF20628"/>
    </source>
</evidence>
<evidence type="ECO:0000256" key="3">
    <source>
        <dbReference type="ARBA" id="ARBA00022617"/>
    </source>
</evidence>
<comment type="function">
    <text evidence="13">Involved in the recovery of exogenous heme iron. Extracts iron from heme while preserving the protoporphyrin ring intact.</text>
</comment>
<comment type="catalytic activity">
    <reaction evidence="12">
        <text>heme b + 2 H(+) = protoporphyrin IX + Fe(2+)</text>
        <dbReference type="Rhea" id="RHEA:22584"/>
        <dbReference type="ChEBI" id="CHEBI:15378"/>
        <dbReference type="ChEBI" id="CHEBI:29033"/>
        <dbReference type="ChEBI" id="CHEBI:57306"/>
        <dbReference type="ChEBI" id="CHEBI:60344"/>
        <dbReference type="EC" id="4.98.1.1"/>
    </reaction>
    <physiologicalReaction direction="left-to-right" evidence="12">
        <dbReference type="Rhea" id="RHEA:22585"/>
    </physiologicalReaction>
</comment>
<evidence type="ECO:0000256" key="9">
    <source>
        <dbReference type="ARBA" id="ARBA00025737"/>
    </source>
</evidence>
<evidence type="ECO:0000256" key="8">
    <source>
        <dbReference type="ARBA" id="ARBA00023239"/>
    </source>
</evidence>
<keyword evidence="6 13" id="KW-0560">Oxidoreductase</keyword>
<keyword evidence="5" id="KW-0732">Signal</keyword>
<evidence type="ECO:0000256" key="12">
    <source>
        <dbReference type="ARBA" id="ARBA00048856"/>
    </source>
</evidence>
<protein>
    <recommendedName>
        <fullName evidence="10 13">Deferrochelatase</fullName>
        <ecNumber evidence="13">1.11.1.-</ecNumber>
    </recommendedName>
    <alternativeName>
        <fullName evidence="11 13">Peroxidase EfeB</fullName>
    </alternativeName>
</protein>
<comment type="similarity">
    <text evidence="9 13">Belongs to the DyP-type peroxidase family.</text>
</comment>
<dbReference type="GO" id="GO:0004601">
    <property type="term" value="F:peroxidase activity"/>
    <property type="evidence" value="ECO:0007669"/>
    <property type="project" value="UniProtKB-KW"/>
</dbReference>
<feature type="domain" description="Dyp-type peroxidase C-terminal" evidence="16">
    <location>
        <begin position="210"/>
        <end position="399"/>
    </location>
</feature>
<dbReference type="RefSeq" id="WP_203654437.1">
    <property type="nucleotide sequence ID" value="NZ_BAAAZM010000010.1"/>
</dbReference>
<sequence>MKLPRRQVLTGAIGVGAGAVAGAGATYAAAHAGTDERPEPDAVPFHGVHQAGVVDAAPKHSTMVSLDVLADDRDGLRELFTTLTARARFLTAGGTPPDPGIAAPPHDSGVLGPDVPPDRLTITVGVGASLFDHRYGLATRKPVRLSPMRTFPNDAPDPAWCHGDVSVQFCAPNADTVIHALRDVARHTRGLAQIRWRMDGFRSPPRPSGTPRNLMGFKDGTSNPDRTDAREMDRRIWLSAGKATGQAAGEPSWTAGGSYQVVRLIRMRLEFWDRISTSEQEKLIGRRRDTGAPLDGSGEFDTPKYAEDPVGSAIPLTSHIRRANPRTAKSDPSLLLRRPYNYDRGVDAVGDLDMGLLFVCYQRDLARQFEAVQTRLVDEPLVDYITPFGGGYFFTLPGVRDAHDTYGRTLLA</sequence>